<evidence type="ECO:0000256" key="5">
    <source>
        <dbReference type="ARBA" id="ARBA00023242"/>
    </source>
</evidence>
<keyword evidence="2" id="KW-0479">Metal-binding</keyword>
<dbReference type="InterPro" id="IPR012337">
    <property type="entry name" value="RNaseH-like_sf"/>
</dbReference>
<sequence length="378" mass="42257">MEAISFAHSKTGFRSSMDSTALPIAQVPLCKISYSLVTCLTGKVSCIYSRFVADDDSLQQESHQENIQELEDAAADDEEFGPVDPEELDVDNNLANEVAELLLQKYCLLPERKILVRCVAHSLQLVVKKPVKKCAVVNKAVEALASVVSSIRHSVSMTEAVEKEFGRALKARCATRWNSNFIMAEHALQMDWDKAGLEKKYRLSPDYEIILKKFVKTTAPFQTAFLGLQRDSIPAICQVLPILYGLRVHLHNLVAAGEYPLLEAFTLELLGLLEERFDKLEEDDLYLAASFLDPSFKLLFCRGSKRAVETEKRTRDIILRMMREVKLAGPCDTTPLASSSRSASKKAEGASELFSFMEDEVPLAKTKQGRLKQNMSSI</sequence>
<dbReference type="PANTHER" id="PTHR46481:SF10">
    <property type="entry name" value="ZINC FINGER BED DOMAIN-CONTAINING PROTEIN 39"/>
    <property type="match status" value="1"/>
</dbReference>
<gene>
    <name evidence="6" type="primary">RvY_02108-1</name>
    <name evidence="6" type="synonym">RvY_02108.1</name>
    <name evidence="6" type="ORF">RvY_02108</name>
</gene>
<dbReference type="PANTHER" id="PTHR46481">
    <property type="entry name" value="ZINC FINGER BED DOMAIN-CONTAINING PROTEIN 4"/>
    <property type="match status" value="1"/>
</dbReference>
<keyword evidence="7" id="KW-1185">Reference proteome</keyword>
<keyword evidence="5" id="KW-0539">Nucleus</keyword>
<proteinExistence type="predicted"/>
<dbReference type="OrthoDB" id="1607513at2759"/>
<comment type="subcellular location">
    <subcellularLocation>
        <location evidence="1">Nucleus</location>
    </subcellularLocation>
</comment>
<evidence type="ECO:0000313" key="6">
    <source>
        <dbReference type="EMBL" id="GAU89572.1"/>
    </source>
</evidence>
<evidence type="ECO:0000256" key="1">
    <source>
        <dbReference type="ARBA" id="ARBA00004123"/>
    </source>
</evidence>
<dbReference type="InterPro" id="IPR052035">
    <property type="entry name" value="ZnF_BED_domain_contain"/>
</dbReference>
<keyword evidence="3" id="KW-0863">Zinc-finger</keyword>
<comment type="caution">
    <text evidence="6">The sequence shown here is derived from an EMBL/GenBank/DDBJ whole genome shotgun (WGS) entry which is preliminary data.</text>
</comment>
<accession>A0A1D1UPJ5</accession>
<keyword evidence="4" id="KW-0862">Zinc</keyword>
<evidence type="ECO:0000256" key="2">
    <source>
        <dbReference type="ARBA" id="ARBA00022723"/>
    </source>
</evidence>
<dbReference type="Proteomes" id="UP000186922">
    <property type="component" value="Unassembled WGS sequence"/>
</dbReference>
<dbReference type="GO" id="GO:0005634">
    <property type="term" value="C:nucleus"/>
    <property type="evidence" value="ECO:0007669"/>
    <property type="project" value="UniProtKB-SubCell"/>
</dbReference>
<dbReference type="SUPFAM" id="SSF53098">
    <property type="entry name" value="Ribonuclease H-like"/>
    <property type="match status" value="1"/>
</dbReference>
<evidence type="ECO:0000256" key="3">
    <source>
        <dbReference type="ARBA" id="ARBA00022771"/>
    </source>
</evidence>
<evidence type="ECO:0000313" key="7">
    <source>
        <dbReference type="Proteomes" id="UP000186922"/>
    </source>
</evidence>
<protein>
    <submittedName>
        <fullName evidence="6">Uncharacterized protein</fullName>
    </submittedName>
</protein>
<dbReference type="GO" id="GO:0008270">
    <property type="term" value="F:zinc ion binding"/>
    <property type="evidence" value="ECO:0007669"/>
    <property type="project" value="UniProtKB-KW"/>
</dbReference>
<organism evidence="6 7">
    <name type="scientific">Ramazzottius varieornatus</name>
    <name type="common">Water bear</name>
    <name type="synonym">Tardigrade</name>
    <dbReference type="NCBI Taxonomy" id="947166"/>
    <lineage>
        <taxon>Eukaryota</taxon>
        <taxon>Metazoa</taxon>
        <taxon>Ecdysozoa</taxon>
        <taxon>Tardigrada</taxon>
        <taxon>Eutardigrada</taxon>
        <taxon>Parachela</taxon>
        <taxon>Hypsibioidea</taxon>
        <taxon>Ramazzottiidae</taxon>
        <taxon>Ramazzottius</taxon>
    </lineage>
</organism>
<dbReference type="AlphaFoldDB" id="A0A1D1UPJ5"/>
<name>A0A1D1UPJ5_RAMVA</name>
<reference evidence="6 7" key="1">
    <citation type="journal article" date="2016" name="Nat. Commun.">
        <title>Extremotolerant tardigrade genome and improved radiotolerance of human cultured cells by tardigrade-unique protein.</title>
        <authorList>
            <person name="Hashimoto T."/>
            <person name="Horikawa D.D."/>
            <person name="Saito Y."/>
            <person name="Kuwahara H."/>
            <person name="Kozuka-Hata H."/>
            <person name="Shin-I T."/>
            <person name="Minakuchi Y."/>
            <person name="Ohishi K."/>
            <person name="Motoyama A."/>
            <person name="Aizu T."/>
            <person name="Enomoto A."/>
            <person name="Kondo K."/>
            <person name="Tanaka S."/>
            <person name="Hara Y."/>
            <person name="Koshikawa S."/>
            <person name="Sagara H."/>
            <person name="Miura T."/>
            <person name="Yokobori S."/>
            <person name="Miyagawa K."/>
            <person name="Suzuki Y."/>
            <person name="Kubo T."/>
            <person name="Oyama M."/>
            <person name="Kohara Y."/>
            <person name="Fujiyama A."/>
            <person name="Arakawa K."/>
            <person name="Katayama T."/>
            <person name="Toyoda A."/>
            <person name="Kunieda T."/>
        </authorList>
    </citation>
    <scope>NUCLEOTIDE SEQUENCE [LARGE SCALE GENOMIC DNA]</scope>
    <source>
        <strain evidence="6 7">YOKOZUNA-1</strain>
    </source>
</reference>
<evidence type="ECO:0000256" key="4">
    <source>
        <dbReference type="ARBA" id="ARBA00022833"/>
    </source>
</evidence>
<dbReference type="EMBL" id="BDGG01000001">
    <property type="protein sequence ID" value="GAU89572.1"/>
    <property type="molecule type" value="Genomic_DNA"/>
</dbReference>